<dbReference type="AlphaFoldDB" id="A0A810MUY3"/>
<gene>
    <name evidence="2" type="ORF">Prubr_02560</name>
</gene>
<dbReference type="EMBL" id="AP023359">
    <property type="protein sequence ID" value="BCJ63235.1"/>
    <property type="molecule type" value="Genomic_DNA"/>
</dbReference>
<evidence type="ECO:0000259" key="1">
    <source>
        <dbReference type="Pfam" id="PF02342"/>
    </source>
</evidence>
<dbReference type="InterPro" id="IPR051324">
    <property type="entry name" value="Stress/Tellurium_Resist"/>
</dbReference>
<organism evidence="2 3">
    <name type="scientific">Polymorphospora rubra</name>
    <dbReference type="NCBI Taxonomy" id="338584"/>
    <lineage>
        <taxon>Bacteria</taxon>
        <taxon>Bacillati</taxon>
        <taxon>Actinomycetota</taxon>
        <taxon>Actinomycetes</taxon>
        <taxon>Micromonosporales</taxon>
        <taxon>Micromonosporaceae</taxon>
        <taxon>Polymorphospora</taxon>
    </lineage>
</organism>
<accession>A0A810MUY3</accession>
<protein>
    <submittedName>
        <fullName evidence="2">Tellurium resistance protein TerZ</fullName>
    </submittedName>
</protein>
<dbReference type="Proteomes" id="UP000680866">
    <property type="component" value="Chromosome"/>
</dbReference>
<dbReference type="CDD" id="cd06974">
    <property type="entry name" value="TerD_like"/>
    <property type="match status" value="1"/>
</dbReference>
<dbReference type="PANTHER" id="PTHR32097">
    <property type="entry name" value="CAMP-BINDING PROTEIN 1-RELATED"/>
    <property type="match status" value="1"/>
</dbReference>
<dbReference type="RefSeq" id="WP_212820795.1">
    <property type="nucleotide sequence ID" value="NZ_AP023359.1"/>
</dbReference>
<evidence type="ECO:0000313" key="2">
    <source>
        <dbReference type="EMBL" id="BCJ63235.1"/>
    </source>
</evidence>
<sequence>MAVQLTKGQRVSLEKPGGTLTRIRMGLGWDAAPAKGFFGKLRGGGGGIDLDASCLLLDGSGRLVDQVWWRQLRSKDNSIVHTGDNTTGEGDGDDESIIVELGQVPAAVQTLVFTVNSFTGEDFSRVANAYCRVVDETNGSELARFTLTGSGTHTALVMARVNRQGAGWALTAIGAPGSGRTFQELMPLVAANLA</sequence>
<proteinExistence type="predicted"/>
<reference evidence="2" key="1">
    <citation type="submission" date="2020-08" db="EMBL/GenBank/DDBJ databases">
        <title>Whole genome shotgun sequence of Polymorphospora rubra NBRC 101157.</title>
        <authorList>
            <person name="Komaki H."/>
            <person name="Tamura T."/>
        </authorList>
    </citation>
    <scope>NUCLEOTIDE SEQUENCE</scope>
    <source>
        <strain evidence="2">NBRC 101157</strain>
    </source>
</reference>
<evidence type="ECO:0000313" key="3">
    <source>
        <dbReference type="Proteomes" id="UP000680866"/>
    </source>
</evidence>
<dbReference type="Gene3D" id="2.60.60.30">
    <property type="entry name" value="sav2460 like domains"/>
    <property type="match status" value="1"/>
</dbReference>
<keyword evidence="3" id="KW-1185">Reference proteome</keyword>
<dbReference type="Pfam" id="PF02342">
    <property type="entry name" value="TerD"/>
    <property type="match status" value="1"/>
</dbReference>
<name>A0A810MUY3_9ACTN</name>
<dbReference type="InterPro" id="IPR003325">
    <property type="entry name" value="TerD"/>
</dbReference>
<dbReference type="KEGG" id="pry:Prubr_02560"/>
<feature type="domain" description="TerD" evidence="1">
    <location>
        <begin position="1"/>
        <end position="178"/>
    </location>
</feature>
<dbReference type="PANTHER" id="PTHR32097:SF17">
    <property type="entry name" value="CAMP-BINDING PROTEIN 1-RELATED"/>
    <property type="match status" value="1"/>
</dbReference>